<dbReference type="Proteomes" id="UP000000383">
    <property type="component" value="Chromosome"/>
</dbReference>
<dbReference type="PANTHER" id="PTHR30250">
    <property type="entry name" value="PST FAMILY PREDICTED COLANIC ACID TRANSPORTER"/>
    <property type="match status" value="1"/>
</dbReference>
<evidence type="ECO:0000256" key="1">
    <source>
        <dbReference type="ARBA" id="ARBA00004651"/>
    </source>
</evidence>
<reference evidence="9" key="1">
    <citation type="submission" date="2010-05" db="EMBL/GenBank/DDBJ databases">
        <title>Complete sequence of Methylotenera sp. 301.</title>
        <authorList>
            <person name="Lucas S."/>
            <person name="Copeland A."/>
            <person name="Lapidus A."/>
            <person name="Cheng J.-F."/>
            <person name="Bruce D."/>
            <person name="Goodwin L."/>
            <person name="Pitluck S."/>
            <person name="Clum A."/>
            <person name="Land M."/>
            <person name="Hauser L."/>
            <person name="Kyrpides N."/>
            <person name="Ivanova N."/>
            <person name="Chistoservova L."/>
            <person name="Kalyuzhnaya M."/>
            <person name="Woyke T."/>
        </authorList>
    </citation>
    <scope>NUCLEOTIDE SEQUENCE [LARGE SCALE GENOMIC DNA]</scope>
    <source>
        <strain evidence="9">301</strain>
    </source>
</reference>
<comment type="similarity">
    <text evidence="2">Belongs to the polysaccharide synthase family.</text>
</comment>
<dbReference type="AlphaFoldDB" id="D7DLG1"/>
<name>D7DLG1_METV0</name>
<keyword evidence="6 7" id="KW-0472">Membrane</keyword>
<sequence length="494" mass="54219">MEGDSKYAHVKTRRASAALIGAFWSAINAVVPVLLNSIVFIVSSRYLLPHDFGVIALALSLVSFASAIAPAALGEALIQQYSVRRSHLDTVFWVCLCSAAIIYGVLIILSPILASAVNQPEVTKFLPLLGLKLMFDLAAVVPNALVARAMSFHLIALRTVVATLVSSILCISLLLNGYGIWALAISQLATSIASCIGVFWGAKWWPSFSFGLNELKDLRKYGFFASANRFIQFMNLDQIIIGSLIGAAPLGIFNFAKRLFQMLNDVIAGALTSVSHALLSSLQNESEKVRDAFLITTFASSIVSFPAFIGLALVVADVIPLVFGAQWIDAISPARWFCLIGLMSCIGIIQASLINSQGKSNWWFYYQLFRQVLTISTVLILFNKGVNLIVMVMALQTVIFWPITLVMVSRIINLKVTTYFRQFLEPFLASAIMSIAVLLIAYCMQEYSQQIRLLAEVTVGGLSYCISIFYLSKDKLLGVIKNVLDNKKNRQLNA</sequence>
<dbReference type="HOGENOM" id="CLU_026911_5_1_4"/>
<feature type="transmembrane region" description="Helical" evidence="7">
    <location>
        <begin position="21"/>
        <end position="42"/>
    </location>
</feature>
<evidence type="ECO:0000256" key="6">
    <source>
        <dbReference type="ARBA" id="ARBA00023136"/>
    </source>
</evidence>
<feature type="transmembrane region" description="Helical" evidence="7">
    <location>
        <begin position="239"/>
        <end position="256"/>
    </location>
</feature>
<dbReference type="PANTHER" id="PTHR30250:SF10">
    <property type="entry name" value="LIPOPOLYSACCHARIDE BIOSYNTHESIS PROTEIN WZXC"/>
    <property type="match status" value="1"/>
</dbReference>
<accession>D7DLG1</accession>
<feature type="transmembrane region" description="Helical" evidence="7">
    <location>
        <begin position="180"/>
        <end position="202"/>
    </location>
</feature>
<keyword evidence="3" id="KW-1003">Cell membrane</keyword>
<dbReference type="EMBL" id="CP002056">
    <property type="protein sequence ID" value="ADI30632.1"/>
    <property type="molecule type" value="Genomic_DNA"/>
</dbReference>
<organism evidence="8 9">
    <name type="scientific">Methylotenera versatilis (strain 301)</name>
    <dbReference type="NCBI Taxonomy" id="666681"/>
    <lineage>
        <taxon>Bacteria</taxon>
        <taxon>Pseudomonadati</taxon>
        <taxon>Pseudomonadota</taxon>
        <taxon>Betaproteobacteria</taxon>
        <taxon>Nitrosomonadales</taxon>
        <taxon>Methylophilaceae</taxon>
        <taxon>Methylotenera</taxon>
    </lineage>
</organism>
<evidence type="ECO:0000256" key="4">
    <source>
        <dbReference type="ARBA" id="ARBA00022692"/>
    </source>
</evidence>
<comment type="subcellular location">
    <subcellularLocation>
        <location evidence="1">Cell membrane</location>
        <topology evidence="1">Multi-pass membrane protein</topology>
    </subcellularLocation>
</comment>
<dbReference type="InterPro" id="IPR050833">
    <property type="entry name" value="Poly_Biosynth_Transport"/>
</dbReference>
<feature type="transmembrane region" description="Helical" evidence="7">
    <location>
        <begin position="334"/>
        <end position="355"/>
    </location>
</feature>
<feature type="transmembrane region" description="Helical" evidence="7">
    <location>
        <begin position="90"/>
        <end position="113"/>
    </location>
</feature>
<evidence type="ECO:0000256" key="3">
    <source>
        <dbReference type="ARBA" id="ARBA00022475"/>
    </source>
</evidence>
<protein>
    <submittedName>
        <fullName evidence="8">Polysaccharide biosynthesis protein</fullName>
    </submittedName>
</protein>
<keyword evidence="4 7" id="KW-0812">Transmembrane</keyword>
<keyword evidence="9" id="KW-1185">Reference proteome</keyword>
<evidence type="ECO:0000256" key="7">
    <source>
        <dbReference type="SAM" id="Phobius"/>
    </source>
</evidence>
<dbReference type="Pfam" id="PF13440">
    <property type="entry name" value="Polysacc_synt_3"/>
    <property type="match status" value="1"/>
</dbReference>
<gene>
    <name evidence="8" type="ordered locus">M301_2267</name>
</gene>
<dbReference type="KEGG" id="meh:M301_2267"/>
<evidence type="ECO:0000313" key="9">
    <source>
        <dbReference type="Proteomes" id="UP000000383"/>
    </source>
</evidence>
<reference evidence="8 9" key="2">
    <citation type="journal article" date="2011" name="J. Bacteriol.">
        <title>Genomes of three methylotrophs from a single niche uncover genetic and metabolic divergence of Methylophilaceae.</title>
        <authorList>
            <person name="Lapidus A."/>
            <person name="Clum A."/>
            <person name="Labutti K."/>
            <person name="Kaluzhnaya M.G."/>
            <person name="Lim S."/>
            <person name="Beck D.A."/>
            <person name="Glavina Del Rio T."/>
            <person name="Nolan M."/>
            <person name="Mavromatis K."/>
            <person name="Huntemann M."/>
            <person name="Lucas S."/>
            <person name="Lidstrom M.E."/>
            <person name="Ivanova N."/>
            <person name="Chistoserdova L."/>
        </authorList>
    </citation>
    <scope>NUCLEOTIDE SEQUENCE [LARGE SCALE GENOMIC DNA]</scope>
    <source>
        <strain evidence="8 9">301</strain>
    </source>
</reference>
<keyword evidence="5 7" id="KW-1133">Transmembrane helix</keyword>
<evidence type="ECO:0000313" key="8">
    <source>
        <dbReference type="EMBL" id="ADI30632.1"/>
    </source>
</evidence>
<feature type="transmembrane region" description="Helical" evidence="7">
    <location>
        <begin position="362"/>
        <end position="382"/>
    </location>
</feature>
<dbReference type="GO" id="GO:0005886">
    <property type="term" value="C:plasma membrane"/>
    <property type="evidence" value="ECO:0007669"/>
    <property type="project" value="UniProtKB-SubCell"/>
</dbReference>
<evidence type="ECO:0000256" key="5">
    <source>
        <dbReference type="ARBA" id="ARBA00022989"/>
    </source>
</evidence>
<evidence type="ECO:0000256" key="2">
    <source>
        <dbReference type="ARBA" id="ARBA00007430"/>
    </source>
</evidence>
<feature type="transmembrane region" description="Helical" evidence="7">
    <location>
        <begin position="54"/>
        <end position="78"/>
    </location>
</feature>
<feature type="transmembrane region" description="Helical" evidence="7">
    <location>
        <begin position="154"/>
        <end position="174"/>
    </location>
</feature>
<dbReference type="RefSeq" id="WP_013148940.1">
    <property type="nucleotide sequence ID" value="NC_014207.1"/>
</dbReference>
<feature type="transmembrane region" description="Helical" evidence="7">
    <location>
        <begin position="292"/>
        <end position="314"/>
    </location>
</feature>
<dbReference type="CDD" id="cd13127">
    <property type="entry name" value="MATE_tuaB_like"/>
    <property type="match status" value="1"/>
</dbReference>
<proteinExistence type="inferred from homology"/>
<feature type="transmembrane region" description="Helical" evidence="7">
    <location>
        <begin position="125"/>
        <end position="147"/>
    </location>
</feature>
<feature type="transmembrane region" description="Helical" evidence="7">
    <location>
        <begin position="388"/>
        <end position="411"/>
    </location>
</feature>
<dbReference type="eggNOG" id="COG2244">
    <property type="taxonomic scope" value="Bacteria"/>
</dbReference>
<dbReference type="STRING" id="666681.M301_2267"/>
<dbReference type="OrthoDB" id="8538786at2"/>
<feature type="transmembrane region" description="Helical" evidence="7">
    <location>
        <begin position="423"/>
        <end position="441"/>
    </location>
</feature>